<evidence type="ECO:0000256" key="1">
    <source>
        <dbReference type="ARBA" id="ARBA00022490"/>
    </source>
</evidence>
<sequence length="238" mass="26376">MNPVTLYNNDIFTNVPVEAPVERNFYPYADNGGECTSLGIAGADFCLMASDTRKSSGYSIHSRYSPKAFKLTEKAVLATNGFAADGLALTKRLGQKLEWYKHAHDKEMSTPALAQMLANTLYYKRFFPYYTFNLLGGIDEQGRGVLYSFDPVGSMGTEVCRAGGSSAALIQPFLDNQVALKNQQGVQQTPLSLEAAIRITKDSFTSATERDIYTGDYLEIFIIRQEGTTIERIDLKKD</sequence>
<evidence type="ECO:0000313" key="7">
    <source>
        <dbReference type="Proteomes" id="UP000022910"/>
    </source>
</evidence>
<dbReference type="EMBL" id="JEMT01025886">
    <property type="protein sequence ID" value="EXX60598.1"/>
    <property type="molecule type" value="Genomic_DNA"/>
</dbReference>
<dbReference type="PROSITE" id="PS51476">
    <property type="entry name" value="PROTEASOME_BETA_2"/>
    <property type="match status" value="1"/>
</dbReference>
<dbReference type="OrthoDB" id="268479at2759"/>
<dbReference type="PANTHER" id="PTHR32194">
    <property type="entry name" value="METALLOPROTEASE TLDD"/>
    <property type="match status" value="1"/>
</dbReference>
<gene>
    <name evidence="6" type="ORF">RirG_178540</name>
</gene>
<dbReference type="STRING" id="1432141.A0A015M176"/>
<dbReference type="SUPFAM" id="SSF56235">
    <property type="entry name" value="N-terminal nucleophile aminohydrolases (Ntn hydrolases)"/>
    <property type="match status" value="1"/>
</dbReference>
<dbReference type="PROSITE" id="PS00854">
    <property type="entry name" value="PROTEASOME_BETA_1"/>
    <property type="match status" value="1"/>
</dbReference>
<evidence type="ECO:0000256" key="5">
    <source>
        <dbReference type="RuleBase" id="RU004203"/>
    </source>
</evidence>
<dbReference type="GO" id="GO:0051603">
    <property type="term" value="P:proteolysis involved in protein catabolic process"/>
    <property type="evidence" value="ECO:0007669"/>
    <property type="project" value="InterPro"/>
</dbReference>
<organism evidence="6 7">
    <name type="scientific">Rhizophagus irregularis (strain DAOM 197198w)</name>
    <name type="common">Glomus intraradices</name>
    <dbReference type="NCBI Taxonomy" id="1432141"/>
    <lineage>
        <taxon>Eukaryota</taxon>
        <taxon>Fungi</taxon>
        <taxon>Fungi incertae sedis</taxon>
        <taxon>Mucoromycota</taxon>
        <taxon>Glomeromycotina</taxon>
        <taxon>Glomeromycetes</taxon>
        <taxon>Glomerales</taxon>
        <taxon>Glomeraceae</taxon>
        <taxon>Rhizophagus</taxon>
    </lineage>
</organism>
<dbReference type="GO" id="GO:0005634">
    <property type="term" value="C:nucleus"/>
    <property type="evidence" value="ECO:0007669"/>
    <property type="project" value="UniProtKB-SubCell"/>
</dbReference>
<keyword evidence="3 5" id="KW-0539">Nucleus</keyword>
<evidence type="ECO:0000256" key="3">
    <source>
        <dbReference type="ARBA" id="ARBA00023242"/>
    </source>
</evidence>
<dbReference type="InterPro" id="IPR016050">
    <property type="entry name" value="Proteasome_bsu_CS"/>
</dbReference>
<dbReference type="InterPro" id="IPR001353">
    <property type="entry name" value="Proteasome_sua/b"/>
</dbReference>
<dbReference type="OMA" id="CSGCWCD"/>
<dbReference type="InterPro" id="IPR023333">
    <property type="entry name" value="Proteasome_suB-type"/>
</dbReference>
<dbReference type="CDD" id="cd03757">
    <property type="entry name" value="proteasome_beta_type_1"/>
    <property type="match status" value="1"/>
</dbReference>
<dbReference type="GO" id="GO:0005737">
    <property type="term" value="C:cytoplasm"/>
    <property type="evidence" value="ECO:0007669"/>
    <property type="project" value="UniProtKB-SubCell"/>
</dbReference>
<evidence type="ECO:0000256" key="4">
    <source>
        <dbReference type="ARBA" id="ARBA00026071"/>
    </source>
</evidence>
<dbReference type="HOGENOM" id="CLU_035750_1_1_1"/>
<name>A0A015M176_RHIIW</name>
<proteinExistence type="inferred from homology"/>
<dbReference type="PANTHER" id="PTHR32194:SF2">
    <property type="entry name" value="PROTEASOME SUBUNIT BETA TYPE-1"/>
    <property type="match status" value="1"/>
</dbReference>
<keyword evidence="7" id="KW-1185">Reference proteome</keyword>
<evidence type="ECO:0000256" key="2">
    <source>
        <dbReference type="ARBA" id="ARBA00022942"/>
    </source>
</evidence>
<accession>A0A015M176</accession>
<dbReference type="Pfam" id="PF00227">
    <property type="entry name" value="Proteasome"/>
    <property type="match status" value="1"/>
</dbReference>
<dbReference type="FunFam" id="3.60.20.10:FF:000027">
    <property type="entry name" value="Proteasome subunit beta type-6"/>
    <property type="match status" value="1"/>
</dbReference>
<dbReference type="InterPro" id="IPR029055">
    <property type="entry name" value="Ntn_hydrolases_N"/>
</dbReference>
<reference evidence="6 7" key="1">
    <citation type="submission" date="2014-02" db="EMBL/GenBank/DDBJ databases">
        <title>Single nucleus genome sequencing reveals high similarity among nuclei of an endomycorrhizal fungus.</title>
        <authorList>
            <person name="Lin K."/>
            <person name="Geurts R."/>
            <person name="Zhang Z."/>
            <person name="Limpens E."/>
            <person name="Saunders D.G."/>
            <person name="Mu D."/>
            <person name="Pang E."/>
            <person name="Cao H."/>
            <person name="Cha H."/>
            <person name="Lin T."/>
            <person name="Zhou Q."/>
            <person name="Shang Y."/>
            <person name="Li Y."/>
            <person name="Ivanov S."/>
            <person name="Sharma T."/>
            <person name="Velzen R.V."/>
            <person name="Ruijter N.D."/>
            <person name="Aanen D.K."/>
            <person name="Win J."/>
            <person name="Kamoun S."/>
            <person name="Bisseling T."/>
            <person name="Huang S."/>
        </authorList>
    </citation>
    <scope>NUCLEOTIDE SEQUENCE [LARGE SCALE GENOMIC DNA]</scope>
    <source>
        <strain evidence="7">DAOM197198w</strain>
    </source>
</reference>
<comment type="subunit">
    <text evidence="4">The 26S proteasome consists of a 20S proteasome core and two 19S regulatory subunits. The 20S proteasome core is composed of 28 subunits that are arranged in four stacked rings, resulting in a barrel-shaped structure. The two end rings are each formed by seven alpha subunits, and the two central rings are each formed by seven beta subunits. The catalytic chamber with the active sites is on the inside of the barrel.</text>
</comment>
<dbReference type="Proteomes" id="UP000022910">
    <property type="component" value="Unassembled WGS sequence"/>
</dbReference>
<dbReference type="Gene3D" id="3.60.20.10">
    <property type="entry name" value="Glutamine Phosphoribosylpyrophosphate, subunit 1, domain 1"/>
    <property type="match status" value="1"/>
</dbReference>
<comment type="similarity">
    <text evidence="5">Belongs to the peptidase T1B family.</text>
</comment>
<protein>
    <recommendedName>
        <fullName evidence="5">Proteasome subunit beta</fullName>
    </recommendedName>
</protein>
<comment type="caution">
    <text evidence="6">The sequence shown here is derived from an EMBL/GenBank/DDBJ whole genome shotgun (WGS) entry which is preliminary data.</text>
</comment>
<comment type="subcellular location">
    <subcellularLocation>
        <location evidence="5">Cytoplasm</location>
    </subcellularLocation>
    <subcellularLocation>
        <location evidence="5">Nucleus</location>
    </subcellularLocation>
</comment>
<evidence type="ECO:0000313" key="6">
    <source>
        <dbReference type="EMBL" id="EXX60598.1"/>
    </source>
</evidence>
<keyword evidence="1 5" id="KW-0963">Cytoplasm</keyword>
<dbReference type="AlphaFoldDB" id="A0A015M176"/>
<keyword evidence="2 5" id="KW-0647">Proteasome</keyword>
<comment type="function">
    <text evidence="5">Component of the proteasome, a multicatalytic proteinase complex which is characterized by its ability to cleave peptides with Arg, Phe, Tyr, Leu, and Glu adjacent to the leaving group at neutral or slightly basic pH. The proteasome has an ATP-dependent proteolytic activity.</text>
</comment>
<comment type="subunit">
    <text evidence="5">Component of the proteasome complex.</text>
</comment>
<dbReference type="GO" id="GO:0019774">
    <property type="term" value="C:proteasome core complex, beta-subunit complex"/>
    <property type="evidence" value="ECO:0007669"/>
    <property type="project" value="UniProtKB-ARBA"/>
</dbReference>